<name>A0A645GGL4_9ZZZZ</name>
<reference evidence="1" key="1">
    <citation type="submission" date="2019-08" db="EMBL/GenBank/DDBJ databases">
        <authorList>
            <person name="Kucharzyk K."/>
            <person name="Murdoch R.W."/>
            <person name="Higgins S."/>
            <person name="Loffler F."/>
        </authorList>
    </citation>
    <scope>NUCLEOTIDE SEQUENCE</scope>
</reference>
<accession>A0A645GGL4</accession>
<gene>
    <name evidence="1" type="ORF">SDC9_172724</name>
</gene>
<dbReference type="AlphaFoldDB" id="A0A645GGL4"/>
<comment type="caution">
    <text evidence="1">The sequence shown here is derived from an EMBL/GenBank/DDBJ whole genome shotgun (WGS) entry which is preliminary data.</text>
</comment>
<protein>
    <submittedName>
        <fullName evidence="1">Uncharacterized protein</fullName>
    </submittedName>
</protein>
<dbReference type="EMBL" id="VSSQ01074449">
    <property type="protein sequence ID" value="MPN25316.1"/>
    <property type="molecule type" value="Genomic_DNA"/>
</dbReference>
<organism evidence="1">
    <name type="scientific">bioreactor metagenome</name>
    <dbReference type="NCBI Taxonomy" id="1076179"/>
    <lineage>
        <taxon>unclassified sequences</taxon>
        <taxon>metagenomes</taxon>
        <taxon>ecological metagenomes</taxon>
    </lineage>
</organism>
<evidence type="ECO:0000313" key="1">
    <source>
        <dbReference type="EMBL" id="MPN25316.1"/>
    </source>
</evidence>
<sequence length="89" mass="10174">MLSNNEASVQSVRLFEKLIDFGVLRQLLAFVDKAMIGCHKEVAGRYISRQALDEVKNLLNCFFARVEHLIFRNGCVSTTIYLIMVDVNH</sequence>
<proteinExistence type="predicted"/>